<gene>
    <name evidence="1" type="ORF">N4R40_11165</name>
</gene>
<dbReference type="EMBL" id="JAODOR010000012">
    <property type="protein sequence ID" value="MCT9002926.1"/>
    <property type="molecule type" value="Genomic_DNA"/>
</dbReference>
<dbReference type="Proteomes" id="UP001300496">
    <property type="component" value="Unassembled WGS sequence"/>
</dbReference>
<dbReference type="Pfam" id="PF10094">
    <property type="entry name" value="DUF2332"/>
    <property type="match status" value="1"/>
</dbReference>
<evidence type="ECO:0000313" key="1">
    <source>
        <dbReference type="EMBL" id="MCT9002926.1"/>
    </source>
</evidence>
<dbReference type="RefSeq" id="WP_261607463.1">
    <property type="nucleotide sequence ID" value="NZ_JAODOR010000012.1"/>
</dbReference>
<reference evidence="1 2" key="1">
    <citation type="journal article" date="2024" name="Int. J. Syst. Evol. Microbiol.">
        <title>Microbacterium memoriense sp. nov., a member of the Actinomycetota from marine beach sediment of the north coast of Portugal.</title>
        <authorList>
            <person name="Santos J.D.N.D."/>
            <person name="Klimek D."/>
            <person name="Calusinska M."/>
            <person name="Lobo-da-Cunha A."/>
            <person name="Catita J."/>
            <person name="Goncalves H."/>
            <person name="Gonzalez I."/>
            <person name="Lage O.M."/>
        </authorList>
    </citation>
    <scope>NUCLEOTIDE SEQUENCE [LARGE SCALE GENOMIC DNA]</scope>
    <source>
        <strain evidence="1 2">PMIC_1C1B</strain>
    </source>
</reference>
<accession>A0ABT2PE73</accession>
<protein>
    <submittedName>
        <fullName evidence="1">DUF2332 domain-containing protein</fullName>
    </submittedName>
</protein>
<proteinExistence type="predicted"/>
<organism evidence="1 2">
    <name type="scientific">Microbacterium memoriense</name>
    <dbReference type="NCBI Taxonomy" id="2978350"/>
    <lineage>
        <taxon>Bacteria</taxon>
        <taxon>Bacillati</taxon>
        <taxon>Actinomycetota</taxon>
        <taxon>Actinomycetes</taxon>
        <taxon>Micrococcales</taxon>
        <taxon>Microbacteriaceae</taxon>
        <taxon>Microbacterium</taxon>
    </lineage>
</organism>
<evidence type="ECO:0000313" key="2">
    <source>
        <dbReference type="Proteomes" id="UP001300496"/>
    </source>
</evidence>
<dbReference type="InterPro" id="IPR011200">
    <property type="entry name" value="UCP012608"/>
</dbReference>
<name>A0ABT2PE73_9MICO</name>
<keyword evidence="2" id="KW-1185">Reference proteome</keyword>
<sequence>MDHPNDAVAERFGRFARDEAPGRSDLYAQWAAGVAADADVQTVLARIPARHRQPPLVFAVTRLLGSGEPGFAVWREWILAHADAVVAECGRRSLQTNEPLRCAALLPTLSRIEGPIALLEVGASAGLCLYPDRYSYRYSGAAGTIALDPASGPSSVVLECEARGERMPEVALPEIVWRAGLDLHPLDPAASDTSAWLEGLVWPGETGRAQRVRDALAIAAADPPLMVAGDAVDALADVAASAPAGATLVIQTPGVLAHIPWAGRRRVIDAARAAGRWITIDAPELHDGWEVPIDLDAWRGGFAVALDGRVEAAADPLGGWWRFRDGAASRPGATAARG</sequence>
<comment type="caution">
    <text evidence="1">The sequence shown here is derived from an EMBL/GenBank/DDBJ whole genome shotgun (WGS) entry which is preliminary data.</text>
</comment>